<dbReference type="RefSeq" id="WP_212595363.1">
    <property type="nucleotide sequence ID" value="NZ_CP073587.1"/>
</dbReference>
<dbReference type="PANTHER" id="PTHR34501:SF9">
    <property type="entry name" value="MAJOR OUTER MEMBRANE PROTEIN P.IA"/>
    <property type="match status" value="1"/>
</dbReference>
<dbReference type="InterPro" id="IPR033900">
    <property type="entry name" value="Gram_neg_porin_domain"/>
</dbReference>
<evidence type="ECO:0000256" key="5">
    <source>
        <dbReference type="ARBA" id="ARBA00022692"/>
    </source>
</evidence>
<dbReference type="EMBL" id="CP073587">
    <property type="protein sequence ID" value="QUN06349.1"/>
    <property type="molecule type" value="Genomic_DNA"/>
</dbReference>
<dbReference type="CDD" id="cd00342">
    <property type="entry name" value="gram_neg_porins"/>
    <property type="match status" value="1"/>
</dbReference>
<dbReference type="PANTHER" id="PTHR34501">
    <property type="entry name" value="PROTEIN YDDL-RELATED"/>
    <property type="match status" value="1"/>
</dbReference>
<reference evidence="13 14" key="1">
    <citation type="submission" date="2021-04" db="EMBL/GenBank/DDBJ databases">
        <title>Novel species identification of genus Shewanella.</title>
        <authorList>
            <person name="Liu G."/>
        </authorList>
    </citation>
    <scope>NUCLEOTIDE SEQUENCE [LARGE SCALE GENOMIC DNA]</scope>
    <source>
        <strain evidence="13 14">FJAT-54481</strain>
    </source>
</reference>
<keyword evidence="5" id="KW-0812">Transmembrane</keyword>
<dbReference type="Pfam" id="PF13609">
    <property type="entry name" value="Porin_4"/>
    <property type="match status" value="1"/>
</dbReference>
<evidence type="ECO:0000256" key="11">
    <source>
        <dbReference type="SAM" id="SignalP"/>
    </source>
</evidence>
<evidence type="ECO:0000256" key="3">
    <source>
        <dbReference type="ARBA" id="ARBA00022448"/>
    </source>
</evidence>
<name>A0ABX7YVM7_9GAMM</name>
<keyword evidence="3" id="KW-0813">Transport</keyword>
<feature type="chain" id="PRO_5046759264" evidence="11">
    <location>
        <begin position="24"/>
        <end position="376"/>
    </location>
</feature>
<evidence type="ECO:0000256" key="7">
    <source>
        <dbReference type="ARBA" id="ARBA00023065"/>
    </source>
</evidence>
<evidence type="ECO:0000313" key="14">
    <source>
        <dbReference type="Proteomes" id="UP000679575"/>
    </source>
</evidence>
<organism evidence="13 14">
    <name type="scientific">Shewanella yunxiaonensis</name>
    <dbReference type="NCBI Taxonomy" id="2829809"/>
    <lineage>
        <taxon>Bacteria</taxon>
        <taxon>Pseudomonadati</taxon>
        <taxon>Pseudomonadota</taxon>
        <taxon>Gammaproteobacteria</taxon>
        <taxon>Alteromonadales</taxon>
        <taxon>Shewanellaceae</taxon>
        <taxon>Shewanella</taxon>
    </lineage>
</organism>
<evidence type="ECO:0000256" key="4">
    <source>
        <dbReference type="ARBA" id="ARBA00022452"/>
    </source>
</evidence>
<feature type="signal peptide" evidence="11">
    <location>
        <begin position="1"/>
        <end position="23"/>
    </location>
</feature>
<keyword evidence="6 11" id="KW-0732">Signal</keyword>
<keyword evidence="10" id="KW-0998">Cell outer membrane</keyword>
<evidence type="ECO:0000256" key="1">
    <source>
        <dbReference type="ARBA" id="ARBA00004571"/>
    </source>
</evidence>
<dbReference type="InterPro" id="IPR023614">
    <property type="entry name" value="Porin_dom_sf"/>
</dbReference>
<protein>
    <submittedName>
        <fullName evidence="13">Porin</fullName>
    </submittedName>
</protein>
<feature type="domain" description="Porin" evidence="12">
    <location>
        <begin position="11"/>
        <end position="352"/>
    </location>
</feature>
<evidence type="ECO:0000259" key="12">
    <source>
        <dbReference type="Pfam" id="PF13609"/>
    </source>
</evidence>
<keyword evidence="4" id="KW-1134">Transmembrane beta strand</keyword>
<keyword evidence="14" id="KW-1185">Reference proteome</keyword>
<comment type="subunit">
    <text evidence="2">Homotrimer.</text>
</comment>
<dbReference type="SUPFAM" id="SSF56935">
    <property type="entry name" value="Porins"/>
    <property type="match status" value="1"/>
</dbReference>
<evidence type="ECO:0000313" key="13">
    <source>
        <dbReference type="EMBL" id="QUN06349.1"/>
    </source>
</evidence>
<evidence type="ECO:0000256" key="9">
    <source>
        <dbReference type="ARBA" id="ARBA00023136"/>
    </source>
</evidence>
<evidence type="ECO:0000256" key="8">
    <source>
        <dbReference type="ARBA" id="ARBA00023114"/>
    </source>
</evidence>
<proteinExistence type="predicted"/>
<accession>A0ABX7YVM7</accession>
<comment type="subcellular location">
    <subcellularLocation>
        <location evidence="1">Cell outer membrane</location>
        <topology evidence="1">Multi-pass membrane protein</topology>
    </subcellularLocation>
</comment>
<evidence type="ECO:0000256" key="2">
    <source>
        <dbReference type="ARBA" id="ARBA00011233"/>
    </source>
</evidence>
<keyword evidence="7" id="KW-0406">Ion transport</keyword>
<gene>
    <name evidence="13" type="ORF">KDN34_02460</name>
</gene>
<evidence type="ECO:0000256" key="10">
    <source>
        <dbReference type="ARBA" id="ARBA00023237"/>
    </source>
</evidence>
<keyword evidence="8" id="KW-0626">Porin</keyword>
<evidence type="ECO:0000256" key="6">
    <source>
        <dbReference type="ARBA" id="ARBA00022729"/>
    </source>
</evidence>
<dbReference type="Proteomes" id="UP000679575">
    <property type="component" value="Chromosome"/>
</dbReference>
<dbReference type="Gene3D" id="2.40.160.10">
    <property type="entry name" value="Porin"/>
    <property type="match status" value="1"/>
</dbReference>
<sequence length="376" mass="40255">MKKSFISASVATVLAAASFGALADGPSFYGRFDLMITNSQNSDTLQGDTAGVTKGDSGTYLENNFSWLGVKGSEKIADGVDIVYQGEWGFENTSNTGSSTVFNSRNTFFGFKTAAGTAVFGRKDTVFKNSEGGIDLFGNTNADMDRMLQAQSRVADGVFYYSPKIADVLTLNANYQFDDNNATTSAGDGSSQYALSATLGDKGFKAQNYYAAAAYNKGINGIDAYRVVGQVKLEQFKVGGLYQKSESVLNSNLDGSTYLVNVAYNLNGVNLKAEYIYDDSGFGSYFSNAAGLTYVTVDSNGDQVTKSTTMKANNATTRAISDVSVSNIIVGADYKVAKTTLLYGHYAHYEGDYKLAGSKIDLNDDNVVSVGVRYDF</sequence>
<keyword evidence="9" id="KW-0472">Membrane</keyword>
<dbReference type="InterPro" id="IPR050298">
    <property type="entry name" value="Gram-neg_bact_OMP"/>
</dbReference>